<dbReference type="InParanoid" id="B8C692"/>
<dbReference type="HOGENOM" id="CLU_058552_0_0_1"/>
<dbReference type="Gene3D" id="3.40.50.300">
    <property type="entry name" value="P-loop containing nucleotide triphosphate hydrolases"/>
    <property type="match status" value="1"/>
</dbReference>
<sequence length="278" mass="32554">MNTASNYGLENQGEDGTSVPVFHEILSNPPFWTDPMNPQLTKPTRGYLLTKTHCGGRCDQCGPMKYVENHQLFLKHCLEGQYVARDESGNNKEYLGSYPKDKVSRAVHLIRDPFDNVVSRYHLAHKHFMRKNETDKMNKFTRTREGFRAFCNDLSERYTSEEKASKFYQDVYDIAKNVPCHADFFRFVQWHNLAFITTVDLQIPTMVVHYENYTDSYNQTKDMLLDFLDQPQINEPPTFVTGKTYREYFTDEEIKAVSAMFAKLAMDATWLHTNHYFD</sequence>
<organism evidence="1 2">
    <name type="scientific">Thalassiosira pseudonana</name>
    <name type="common">Marine diatom</name>
    <name type="synonym">Cyclotella nana</name>
    <dbReference type="NCBI Taxonomy" id="35128"/>
    <lineage>
        <taxon>Eukaryota</taxon>
        <taxon>Sar</taxon>
        <taxon>Stramenopiles</taxon>
        <taxon>Ochrophyta</taxon>
        <taxon>Bacillariophyta</taxon>
        <taxon>Coscinodiscophyceae</taxon>
        <taxon>Thalassiosirophycidae</taxon>
        <taxon>Thalassiosirales</taxon>
        <taxon>Thalassiosiraceae</taxon>
        <taxon>Thalassiosira</taxon>
    </lineage>
</organism>
<accession>B8C692</accession>
<reference evidence="1 2" key="2">
    <citation type="journal article" date="2008" name="Nature">
        <title>The Phaeodactylum genome reveals the evolutionary history of diatom genomes.</title>
        <authorList>
            <person name="Bowler C."/>
            <person name="Allen A.E."/>
            <person name="Badger J.H."/>
            <person name="Grimwood J."/>
            <person name="Jabbari K."/>
            <person name="Kuo A."/>
            <person name="Maheswari U."/>
            <person name="Martens C."/>
            <person name="Maumus F."/>
            <person name="Otillar R.P."/>
            <person name="Rayko E."/>
            <person name="Salamov A."/>
            <person name="Vandepoele K."/>
            <person name="Beszteri B."/>
            <person name="Gruber A."/>
            <person name="Heijde M."/>
            <person name="Katinka M."/>
            <person name="Mock T."/>
            <person name="Valentin K."/>
            <person name="Verret F."/>
            <person name="Berges J.A."/>
            <person name="Brownlee C."/>
            <person name="Cadoret J.P."/>
            <person name="Chiovitti A."/>
            <person name="Choi C.J."/>
            <person name="Coesel S."/>
            <person name="De Martino A."/>
            <person name="Detter J.C."/>
            <person name="Durkin C."/>
            <person name="Falciatore A."/>
            <person name="Fournet J."/>
            <person name="Haruta M."/>
            <person name="Huysman M.J."/>
            <person name="Jenkins B.D."/>
            <person name="Jiroutova K."/>
            <person name="Jorgensen R.E."/>
            <person name="Joubert Y."/>
            <person name="Kaplan A."/>
            <person name="Kroger N."/>
            <person name="Kroth P.G."/>
            <person name="La Roche J."/>
            <person name="Lindquist E."/>
            <person name="Lommer M."/>
            <person name="Martin-Jezequel V."/>
            <person name="Lopez P.J."/>
            <person name="Lucas S."/>
            <person name="Mangogna M."/>
            <person name="McGinnis K."/>
            <person name="Medlin L.K."/>
            <person name="Montsant A."/>
            <person name="Oudot-Le Secq M.P."/>
            <person name="Napoli C."/>
            <person name="Obornik M."/>
            <person name="Parker M.S."/>
            <person name="Petit J.L."/>
            <person name="Porcel B.M."/>
            <person name="Poulsen N."/>
            <person name="Robison M."/>
            <person name="Rychlewski L."/>
            <person name="Rynearson T.A."/>
            <person name="Schmutz J."/>
            <person name="Shapiro H."/>
            <person name="Siaut M."/>
            <person name="Stanley M."/>
            <person name="Sussman M.R."/>
            <person name="Taylor A.R."/>
            <person name="Vardi A."/>
            <person name="von Dassow P."/>
            <person name="Vyverman W."/>
            <person name="Willis A."/>
            <person name="Wyrwicz L.S."/>
            <person name="Rokhsar D.S."/>
            <person name="Weissenbach J."/>
            <person name="Armbrust E.V."/>
            <person name="Green B.R."/>
            <person name="Van de Peer Y."/>
            <person name="Grigoriev I.V."/>
        </authorList>
    </citation>
    <scope>NUCLEOTIDE SEQUENCE [LARGE SCALE GENOMIC DNA]</scope>
    <source>
        <strain evidence="1 2">CCMP1335</strain>
    </source>
</reference>
<name>B8C692_THAPS</name>
<reference evidence="1 2" key="1">
    <citation type="journal article" date="2004" name="Science">
        <title>The genome of the diatom Thalassiosira pseudonana: ecology, evolution, and metabolism.</title>
        <authorList>
            <person name="Armbrust E.V."/>
            <person name="Berges J.A."/>
            <person name="Bowler C."/>
            <person name="Green B.R."/>
            <person name="Martinez D."/>
            <person name="Putnam N.H."/>
            <person name="Zhou S."/>
            <person name="Allen A.E."/>
            <person name="Apt K.E."/>
            <person name="Bechner M."/>
            <person name="Brzezinski M.A."/>
            <person name="Chaal B.K."/>
            <person name="Chiovitti A."/>
            <person name="Davis A.K."/>
            <person name="Demarest M.S."/>
            <person name="Detter J.C."/>
            <person name="Glavina T."/>
            <person name="Goodstein D."/>
            <person name="Hadi M.Z."/>
            <person name="Hellsten U."/>
            <person name="Hildebrand M."/>
            <person name="Jenkins B.D."/>
            <person name="Jurka J."/>
            <person name="Kapitonov V.V."/>
            <person name="Kroger N."/>
            <person name="Lau W.W."/>
            <person name="Lane T.W."/>
            <person name="Larimer F.W."/>
            <person name="Lippmeier J.C."/>
            <person name="Lucas S."/>
            <person name="Medina M."/>
            <person name="Montsant A."/>
            <person name="Obornik M."/>
            <person name="Parker M.S."/>
            <person name="Palenik B."/>
            <person name="Pazour G.J."/>
            <person name="Richardson P.M."/>
            <person name="Rynearson T.A."/>
            <person name="Saito M.A."/>
            <person name="Schwartz D.C."/>
            <person name="Thamatrakoln K."/>
            <person name="Valentin K."/>
            <person name="Vardi A."/>
            <person name="Wilkerson F.P."/>
            <person name="Rokhsar D.S."/>
        </authorList>
    </citation>
    <scope>NUCLEOTIDE SEQUENCE [LARGE SCALE GENOMIC DNA]</scope>
    <source>
        <strain evidence="1 2">CCMP1335</strain>
    </source>
</reference>
<dbReference type="OMA" id="IAKNVPC"/>
<keyword evidence="2" id="KW-1185">Reference proteome</keyword>
<dbReference type="InterPro" id="IPR027417">
    <property type="entry name" value="P-loop_NTPase"/>
</dbReference>
<evidence type="ECO:0000313" key="2">
    <source>
        <dbReference type="Proteomes" id="UP000001449"/>
    </source>
</evidence>
<dbReference type="PaxDb" id="35128-Thaps6344"/>
<dbReference type="GeneID" id="7453278"/>
<dbReference type="RefSeq" id="XP_002291149.1">
    <property type="nucleotide sequence ID" value="XM_002291113.1"/>
</dbReference>
<dbReference type="Proteomes" id="UP000001449">
    <property type="component" value="Chromosome 6"/>
</dbReference>
<proteinExistence type="predicted"/>
<dbReference type="KEGG" id="tps:THAPSDRAFT_6344"/>
<evidence type="ECO:0008006" key="3">
    <source>
        <dbReference type="Google" id="ProtNLM"/>
    </source>
</evidence>
<dbReference type="SUPFAM" id="SSF52540">
    <property type="entry name" value="P-loop containing nucleoside triphosphate hydrolases"/>
    <property type="match status" value="1"/>
</dbReference>
<gene>
    <name evidence="1" type="ORF">THAPSDRAFT_6344</name>
</gene>
<protein>
    <recommendedName>
        <fullName evidence="3">Sulfotransferase domain-containing protein</fullName>
    </recommendedName>
</protein>
<dbReference type="EMBL" id="CM000643">
    <property type="protein sequence ID" value="EED91256.1"/>
    <property type="molecule type" value="Genomic_DNA"/>
</dbReference>
<evidence type="ECO:0000313" key="1">
    <source>
        <dbReference type="EMBL" id="EED91256.1"/>
    </source>
</evidence>
<dbReference type="AlphaFoldDB" id="B8C692"/>